<sequence>MLSFVLILLVKVVLGLLMLIMFSTVLAVRLGGLRARLSPSAGSKILLLLLLVACLSALSATSFAKTVVQMAFEVPRSLSLPTATVPPIGVVDVLDYVLRFYRQGGLSVMHCAVGGS</sequence>
<reference evidence="2" key="1">
    <citation type="submission" date="2023-10" db="EMBL/GenBank/DDBJ databases">
        <authorList>
            <person name="Chen Y."/>
            <person name="Shah S."/>
            <person name="Dougan E. K."/>
            <person name="Thang M."/>
            <person name="Chan C."/>
        </authorList>
    </citation>
    <scope>NUCLEOTIDE SEQUENCE [LARGE SCALE GENOMIC DNA]</scope>
</reference>
<feature type="transmembrane region" description="Helical" evidence="1">
    <location>
        <begin position="6"/>
        <end position="33"/>
    </location>
</feature>
<dbReference type="EMBL" id="CAUYUJ010015131">
    <property type="protein sequence ID" value="CAK0850255.1"/>
    <property type="molecule type" value="Genomic_DNA"/>
</dbReference>
<name>A0ABN9TVG2_9DINO</name>
<evidence type="ECO:0000313" key="3">
    <source>
        <dbReference type="Proteomes" id="UP001189429"/>
    </source>
</evidence>
<keyword evidence="3" id="KW-1185">Reference proteome</keyword>
<dbReference type="Proteomes" id="UP001189429">
    <property type="component" value="Unassembled WGS sequence"/>
</dbReference>
<evidence type="ECO:0000256" key="1">
    <source>
        <dbReference type="SAM" id="Phobius"/>
    </source>
</evidence>
<organism evidence="2 3">
    <name type="scientific">Prorocentrum cordatum</name>
    <dbReference type="NCBI Taxonomy" id="2364126"/>
    <lineage>
        <taxon>Eukaryota</taxon>
        <taxon>Sar</taxon>
        <taxon>Alveolata</taxon>
        <taxon>Dinophyceae</taxon>
        <taxon>Prorocentrales</taxon>
        <taxon>Prorocentraceae</taxon>
        <taxon>Prorocentrum</taxon>
    </lineage>
</organism>
<gene>
    <name evidence="2" type="ORF">PCOR1329_LOCUS42693</name>
</gene>
<comment type="caution">
    <text evidence="2">The sequence shown here is derived from an EMBL/GenBank/DDBJ whole genome shotgun (WGS) entry which is preliminary data.</text>
</comment>
<accession>A0ABN9TVG2</accession>
<keyword evidence="1" id="KW-1133">Transmembrane helix</keyword>
<protein>
    <recommendedName>
        <fullName evidence="4">Amino acid transporter</fullName>
    </recommendedName>
</protein>
<proteinExistence type="predicted"/>
<evidence type="ECO:0008006" key="4">
    <source>
        <dbReference type="Google" id="ProtNLM"/>
    </source>
</evidence>
<feature type="transmembrane region" description="Helical" evidence="1">
    <location>
        <begin position="45"/>
        <end position="64"/>
    </location>
</feature>
<keyword evidence="1" id="KW-0812">Transmembrane</keyword>
<keyword evidence="1" id="KW-0472">Membrane</keyword>
<evidence type="ECO:0000313" key="2">
    <source>
        <dbReference type="EMBL" id="CAK0850255.1"/>
    </source>
</evidence>